<organism evidence="1 2">
    <name type="scientific">Desulfonema limicola</name>
    <dbReference type="NCBI Taxonomy" id="45656"/>
    <lineage>
        <taxon>Bacteria</taxon>
        <taxon>Pseudomonadati</taxon>
        <taxon>Thermodesulfobacteriota</taxon>
        <taxon>Desulfobacteria</taxon>
        <taxon>Desulfobacterales</taxon>
        <taxon>Desulfococcaceae</taxon>
        <taxon>Desulfonema</taxon>
    </lineage>
</organism>
<reference evidence="1" key="1">
    <citation type="journal article" date="2021" name="Microb. Physiol.">
        <title>Proteogenomic Insights into the Physiology of Marine, Sulfate-Reducing, Filamentous Desulfonema limicola and Desulfonema magnum.</title>
        <authorList>
            <person name="Schnaars V."/>
            <person name="Wohlbrand L."/>
            <person name="Scheve S."/>
            <person name="Hinrichs C."/>
            <person name="Reinhardt R."/>
            <person name="Rabus R."/>
        </authorList>
    </citation>
    <scope>NUCLEOTIDE SEQUENCE</scope>
    <source>
        <strain evidence="1">5ac10</strain>
    </source>
</reference>
<dbReference type="KEGG" id="dli:dnl_24290"/>
<proteinExistence type="predicted"/>
<evidence type="ECO:0000313" key="1">
    <source>
        <dbReference type="EMBL" id="QTA80139.1"/>
    </source>
</evidence>
<keyword evidence="2" id="KW-1185">Reference proteome</keyword>
<sequence>MSRKIIKNINKKDSDFPGSNSAYCKITLLFYKKIFNNVVFYY</sequence>
<dbReference type="Proteomes" id="UP000663720">
    <property type="component" value="Chromosome"/>
</dbReference>
<evidence type="ECO:0000313" key="2">
    <source>
        <dbReference type="Proteomes" id="UP000663720"/>
    </source>
</evidence>
<name>A0A975B7E3_9BACT</name>
<dbReference type="EMBL" id="CP061799">
    <property type="protein sequence ID" value="QTA80139.1"/>
    <property type="molecule type" value="Genomic_DNA"/>
</dbReference>
<protein>
    <submittedName>
        <fullName evidence="1">Uncharacterized protein</fullName>
    </submittedName>
</protein>
<accession>A0A975B7E3</accession>
<dbReference type="AlphaFoldDB" id="A0A975B7E3"/>
<gene>
    <name evidence="1" type="ORF">dnl_24290</name>
</gene>